<reference evidence="2" key="1">
    <citation type="journal article" date="2019" name="Int. J. Syst. Evol. Microbiol.">
        <title>The Global Catalogue of Microorganisms (GCM) 10K type strain sequencing project: providing services to taxonomists for standard genome sequencing and annotation.</title>
        <authorList>
            <consortium name="The Broad Institute Genomics Platform"/>
            <consortium name="The Broad Institute Genome Sequencing Center for Infectious Disease"/>
            <person name="Wu L."/>
            <person name="Ma J."/>
        </authorList>
    </citation>
    <scope>NUCLEOTIDE SEQUENCE [LARGE SCALE GENOMIC DNA]</scope>
    <source>
        <strain evidence="2">JCM 4805</strain>
    </source>
</reference>
<sequence>MQPGQHEQHEEAADVAELAARLRHVFWLGGGPGAGKSTIARRLADRYGWRRYATDDVMRDHAARTTPEEAPFLHRFMAMDMDERWVNRSPEVMLDTFHWFRGEGFGLIVEDLLRLPDEPCIIVEGFRLLPRLVKPLLALPERAVWLLPTPAFRVAALRNRSAPGDGFVRRTSDPMRAGRHLAERDRMFSTRLQEETERLRLRTIPVDTAMTEDGLTAQVARAFRLDCRS</sequence>
<protein>
    <submittedName>
        <fullName evidence="1">Uncharacterized protein</fullName>
    </submittedName>
</protein>
<dbReference type="RefSeq" id="WP_346095589.1">
    <property type="nucleotide sequence ID" value="NZ_BAAABY010000023.1"/>
</dbReference>
<dbReference type="EMBL" id="BAAABY010000023">
    <property type="protein sequence ID" value="GAA0465572.1"/>
    <property type="molecule type" value="Genomic_DNA"/>
</dbReference>
<dbReference type="Pfam" id="PF13207">
    <property type="entry name" value="AAA_17"/>
    <property type="match status" value="1"/>
</dbReference>
<name>A0ABP3JVX9_9ACTN</name>
<dbReference type="SUPFAM" id="SSF52540">
    <property type="entry name" value="P-loop containing nucleoside triphosphate hydrolases"/>
    <property type="match status" value="1"/>
</dbReference>
<evidence type="ECO:0000313" key="2">
    <source>
        <dbReference type="Proteomes" id="UP001500909"/>
    </source>
</evidence>
<evidence type="ECO:0000313" key="1">
    <source>
        <dbReference type="EMBL" id="GAA0465572.1"/>
    </source>
</evidence>
<dbReference type="InterPro" id="IPR027417">
    <property type="entry name" value="P-loop_NTPase"/>
</dbReference>
<keyword evidence="2" id="KW-1185">Reference proteome</keyword>
<dbReference type="Gene3D" id="3.40.50.300">
    <property type="entry name" value="P-loop containing nucleotide triphosphate hydrolases"/>
    <property type="match status" value="1"/>
</dbReference>
<organism evidence="1 2">
    <name type="scientific">Streptomyces olivaceiscleroticus</name>
    <dbReference type="NCBI Taxonomy" id="68245"/>
    <lineage>
        <taxon>Bacteria</taxon>
        <taxon>Bacillati</taxon>
        <taxon>Actinomycetota</taxon>
        <taxon>Actinomycetes</taxon>
        <taxon>Kitasatosporales</taxon>
        <taxon>Streptomycetaceae</taxon>
        <taxon>Streptomyces</taxon>
    </lineage>
</organism>
<comment type="caution">
    <text evidence="1">The sequence shown here is derived from an EMBL/GenBank/DDBJ whole genome shotgun (WGS) entry which is preliminary data.</text>
</comment>
<dbReference type="Proteomes" id="UP001500909">
    <property type="component" value="Unassembled WGS sequence"/>
</dbReference>
<gene>
    <name evidence="1" type="ORF">GCM10010361_32080</name>
</gene>
<proteinExistence type="predicted"/>
<accession>A0ABP3JVX9</accession>